<gene>
    <name evidence="2" type="ORF">M0812_07116</name>
</gene>
<accession>A0AAV8ADP1</accession>
<dbReference type="EMBL" id="JANTQA010000012">
    <property type="protein sequence ID" value="KAJ3450922.1"/>
    <property type="molecule type" value="Genomic_DNA"/>
</dbReference>
<evidence type="ECO:0000256" key="1">
    <source>
        <dbReference type="SAM" id="Coils"/>
    </source>
</evidence>
<dbReference type="Proteomes" id="UP001146793">
    <property type="component" value="Unassembled WGS sequence"/>
</dbReference>
<protein>
    <recommendedName>
        <fullName evidence="4">DDE Tnp4 domain-containing protein</fullName>
    </recommendedName>
</protein>
<evidence type="ECO:0000313" key="3">
    <source>
        <dbReference type="Proteomes" id="UP001146793"/>
    </source>
</evidence>
<reference evidence="2" key="1">
    <citation type="submission" date="2022-08" db="EMBL/GenBank/DDBJ databases">
        <title>Novel sulphate-reducing endosymbionts in the free-living metamonad Anaeramoeba.</title>
        <authorList>
            <person name="Jerlstrom-Hultqvist J."/>
            <person name="Cepicka I."/>
            <person name="Gallot-Lavallee L."/>
            <person name="Salas-Leiva D."/>
            <person name="Curtis B.A."/>
            <person name="Zahonova K."/>
            <person name="Pipaliya S."/>
            <person name="Dacks J."/>
            <person name="Roger A.J."/>
        </authorList>
    </citation>
    <scope>NUCLEOTIDE SEQUENCE</scope>
    <source>
        <strain evidence="2">Busselton2</strain>
    </source>
</reference>
<organism evidence="2 3">
    <name type="scientific">Anaeramoeba flamelloides</name>
    <dbReference type="NCBI Taxonomy" id="1746091"/>
    <lineage>
        <taxon>Eukaryota</taxon>
        <taxon>Metamonada</taxon>
        <taxon>Anaeramoebidae</taxon>
        <taxon>Anaeramoeba</taxon>
    </lineage>
</organism>
<sequence>MSLAVCDAQGLLFYFKTGIRGHNNDQGAFNKSEIKNLLGKDEKLLGDGVFSGCHFIVPFGKKTKNFNVKKKGYLISFILNPEEFQKRGILKYEESLKFKHYKDFCEKNNIDFEGKNRTEIKDIVLDFLKDVKKMNGSIEKIFKTVIIYDLLEIKNIKNILKNENVKSNQVKKKNNNNINSVENNVKNQNINIKQQSSTIERLKYNEKNENFMLYVLNNDSNNFIFDNKDMKITEYLVLKKIINKNNKIVSVSNKTCPECKNFGLFEHKIHFISVPKFILISVQNRLYKDLLINININIEKNIYNFMLVGLVLFKNSHFITITYDNLNKTIMSDGLQNKYGLNGETYQGISLNDLTTDYQNYQVIHLIYSKII</sequence>
<proteinExistence type="predicted"/>
<name>A0AAV8ADP1_9EUKA</name>
<comment type="caution">
    <text evidence="2">The sequence shown here is derived from an EMBL/GenBank/DDBJ whole genome shotgun (WGS) entry which is preliminary data.</text>
</comment>
<keyword evidence="1" id="KW-0175">Coiled coil</keyword>
<feature type="coiled-coil region" evidence="1">
    <location>
        <begin position="171"/>
        <end position="198"/>
    </location>
</feature>
<evidence type="ECO:0008006" key="4">
    <source>
        <dbReference type="Google" id="ProtNLM"/>
    </source>
</evidence>
<evidence type="ECO:0000313" key="2">
    <source>
        <dbReference type="EMBL" id="KAJ3450922.1"/>
    </source>
</evidence>
<dbReference type="AlphaFoldDB" id="A0AAV8ADP1"/>